<accession>A0ABP0NEM7</accession>
<sequence>MRIGVNFQLKAVRLVCRMCFKLKASRKKGKDALRSSKASSCMRWRPTSLVMQRKGMALVMGLAQPFVQPQVNQLTLCFLCLALAVGFRFCVLLSRLALLPPLLLLAVTLLRPDSQQALALRLQEELETKLDDSDAAVVTTEQVQFW</sequence>
<proteinExistence type="predicted"/>
<organism evidence="1 3">
    <name type="scientific">Durusdinium trenchii</name>
    <dbReference type="NCBI Taxonomy" id="1381693"/>
    <lineage>
        <taxon>Eukaryota</taxon>
        <taxon>Sar</taxon>
        <taxon>Alveolata</taxon>
        <taxon>Dinophyceae</taxon>
        <taxon>Suessiales</taxon>
        <taxon>Symbiodiniaceae</taxon>
        <taxon>Durusdinium</taxon>
    </lineage>
</organism>
<dbReference type="EMBL" id="CAXAMM010028890">
    <property type="protein sequence ID" value="CAK9063650.1"/>
    <property type="molecule type" value="Genomic_DNA"/>
</dbReference>
<evidence type="ECO:0000313" key="3">
    <source>
        <dbReference type="Proteomes" id="UP001642464"/>
    </source>
</evidence>
<dbReference type="EMBL" id="CAXAMM010027779">
    <property type="protein sequence ID" value="CAK9061552.1"/>
    <property type="molecule type" value="Genomic_DNA"/>
</dbReference>
<dbReference type="Proteomes" id="UP001642464">
    <property type="component" value="Unassembled WGS sequence"/>
</dbReference>
<name>A0ABP0NEM7_9DINO</name>
<keyword evidence="3" id="KW-1185">Reference proteome</keyword>
<reference evidence="1 3" key="1">
    <citation type="submission" date="2024-02" db="EMBL/GenBank/DDBJ databases">
        <authorList>
            <person name="Chen Y."/>
            <person name="Shah S."/>
            <person name="Dougan E. K."/>
            <person name="Thang M."/>
            <person name="Chan C."/>
        </authorList>
    </citation>
    <scope>NUCLEOTIDE SEQUENCE [LARGE SCALE GENOMIC DNA]</scope>
</reference>
<evidence type="ECO:0000313" key="2">
    <source>
        <dbReference type="EMBL" id="CAK9063650.1"/>
    </source>
</evidence>
<evidence type="ECO:0000313" key="1">
    <source>
        <dbReference type="EMBL" id="CAK9061552.1"/>
    </source>
</evidence>
<comment type="caution">
    <text evidence="1">The sequence shown here is derived from an EMBL/GenBank/DDBJ whole genome shotgun (WGS) entry which is preliminary data.</text>
</comment>
<protein>
    <submittedName>
        <fullName evidence="1">LRR receptor-like serine/threonine-protein kinase FLS2</fullName>
    </submittedName>
</protein>
<gene>
    <name evidence="1" type="ORF">SCF082_LOCUS32222</name>
    <name evidence="2" type="ORF">SCF082_LOCUS32929</name>
</gene>